<dbReference type="AlphaFoldDB" id="A0A482W8A4"/>
<proteinExistence type="predicted"/>
<evidence type="ECO:0000313" key="1">
    <source>
        <dbReference type="EMBL" id="RZC41376.1"/>
    </source>
</evidence>
<keyword evidence="2" id="KW-1185">Reference proteome</keyword>
<gene>
    <name evidence="1" type="ORF">BDFB_013119</name>
</gene>
<evidence type="ECO:0000313" key="2">
    <source>
        <dbReference type="Proteomes" id="UP000292052"/>
    </source>
</evidence>
<sequence length="32" mass="3960">MTSVEQMVFIYFLYHLTLPMDYSRWTLLFSLL</sequence>
<dbReference type="Proteomes" id="UP000292052">
    <property type="component" value="Unassembled WGS sequence"/>
</dbReference>
<accession>A0A482W8A4</accession>
<organism evidence="1 2">
    <name type="scientific">Asbolus verrucosus</name>
    <name type="common">Desert ironclad beetle</name>
    <dbReference type="NCBI Taxonomy" id="1661398"/>
    <lineage>
        <taxon>Eukaryota</taxon>
        <taxon>Metazoa</taxon>
        <taxon>Ecdysozoa</taxon>
        <taxon>Arthropoda</taxon>
        <taxon>Hexapoda</taxon>
        <taxon>Insecta</taxon>
        <taxon>Pterygota</taxon>
        <taxon>Neoptera</taxon>
        <taxon>Endopterygota</taxon>
        <taxon>Coleoptera</taxon>
        <taxon>Polyphaga</taxon>
        <taxon>Cucujiformia</taxon>
        <taxon>Tenebrionidae</taxon>
        <taxon>Pimeliinae</taxon>
        <taxon>Asbolus</taxon>
    </lineage>
</organism>
<comment type="caution">
    <text evidence="1">The sequence shown here is derived from an EMBL/GenBank/DDBJ whole genome shotgun (WGS) entry which is preliminary data.</text>
</comment>
<dbReference type="EMBL" id="QDEB01017746">
    <property type="protein sequence ID" value="RZC41376.1"/>
    <property type="molecule type" value="Genomic_DNA"/>
</dbReference>
<name>A0A482W8A4_ASBVE</name>
<protein>
    <submittedName>
        <fullName evidence="1">Uncharacterized protein</fullName>
    </submittedName>
</protein>
<reference evidence="1 2" key="1">
    <citation type="submission" date="2017-03" db="EMBL/GenBank/DDBJ databases">
        <title>Genome of the blue death feigning beetle - Asbolus verrucosus.</title>
        <authorList>
            <person name="Rider S.D."/>
        </authorList>
    </citation>
    <scope>NUCLEOTIDE SEQUENCE [LARGE SCALE GENOMIC DNA]</scope>
    <source>
        <strain evidence="1">Butters</strain>
        <tissue evidence="1">Head and leg muscle</tissue>
    </source>
</reference>